<sequence length="310" mass="33996">MAGIKDSLREFNKEKKFGRKGPLCVALVITQHAKSMGLPLNPDNLLTDAGGQVLGLGKASVQAVLKRHGIVRVLAAEGGRTSRGSIGNMREYVAFLNRLAAEGDVDLEVVEAFWIERVHEFFAGKPFKIRLDSSRSLRTLVRDVIAQAEERQRNSPGMQYAGAVLQHFVGAKLDCALGQGMFEHNSFSTSDAQSGRAGDFFIGDVAVHVTTAPGEAVVERCRDNINDGFRPIIVTTQRGLTAAEVLSENAGLGDRIDVFEVEQFVALNLYELGKFAADGRRIAVDDLVTRYNEIVDEFETDPSLKIEFRK</sequence>
<dbReference type="AlphaFoldDB" id="A0A851HNE9"/>
<proteinExistence type="predicted"/>
<reference evidence="1 2" key="1">
    <citation type="submission" date="2020-03" db="EMBL/GenBank/DDBJ databases">
        <title>Metagenomic, metatranscriptomic, and metabolomic analyses revealed the key microbes and metabolic features during the fermentation of ganjang, Korean traditional soy sauce.</title>
        <authorList>
            <person name="Chun B.H."/>
            <person name="Jeon C.O."/>
        </authorList>
    </citation>
    <scope>NUCLEOTIDE SEQUENCE [LARGE SCALE GENOMIC DNA]</scope>
    <source>
        <strain evidence="1 2">KG14</strain>
    </source>
</reference>
<organism evidence="1 2">
    <name type="scientific">Marinobacter adhaerens</name>
    <dbReference type="NCBI Taxonomy" id="1033846"/>
    <lineage>
        <taxon>Bacteria</taxon>
        <taxon>Pseudomonadati</taxon>
        <taxon>Pseudomonadota</taxon>
        <taxon>Gammaproteobacteria</taxon>
        <taxon>Pseudomonadales</taxon>
        <taxon>Marinobacteraceae</taxon>
        <taxon>Marinobacter</taxon>
    </lineage>
</organism>
<evidence type="ECO:0000313" key="1">
    <source>
        <dbReference type="EMBL" id="NWN90397.1"/>
    </source>
</evidence>
<protein>
    <submittedName>
        <fullName evidence="1">DUF4928 family protein</fullName>
    </submittedName>
</protein>
<dbReference type="Proteomes" id="UP000536442">
    <property type="component" value="Unassembled WGS sequence"/>
</dbReference>
<name>A0A851HNE9_9GAMM</name>
<gene>
    <name evidence="1" type="ORF">HLV39_02645</name>
</gene>
<evidence type="ECO:0000313" key="2">
    <source>
        <dbReference type="Proteomes" id="UP000536442"/>
    </source>
</evidence>
<dbReference type="InterPro" id="IPR032564">
    <property type="entry name" value="DUF4928"/>
</dbReference>
<accession>A0A851HNE9</accession>
<dbReference type="Pfam" id="PF16280">
    <property type="entry name" value="DUF4928"/>
    <property type="match status" value="1"/>
</dbReference>
<dbReference type="EMBL" id="JABEVQ010000001">
    <property type="protein sequence ID" value="NWN90397.1"/>
    <property type="molecule type" value="Genomic_DNA"/>
</dbReference>
<keyword evidence="2" id="KW-1185">Reference proteome</keyword>
<comment type="caution">
    <text evidence="1">The sequence shown here is derived from an EMBL/GenBank/DDBJ whole genome shotgun (WGS) entry which is preliminary data.</text>
</comment>